<feature type="region of interest" description="Disordered" evidence="1">
    <location>
        <begin position="87"/>
        <end position="120"/>
    </location>
</feature>
<dbReference type="EMBL" id="JAHRIN010027022">
    <property type="protein sequence ID" value="MEQ2201075.1"/>
    <property type="molecule type" value="Genomic_DNA"/>
</dbReference>
<evidence type="ECO:0000256" key="1">
    <source>
        <dbReference type="SAM" id="MobiDB-lite"/>
    </source>
</evidence>
<accession>A0ABV0QYZ8</accession>
<proteinExistence type="predicted"/>
<name>A0ABV0QYZ8_9TELE</name>
<feature type="compositionally biased region" description="Low complexity" evidence="1">
    <location>
        <begin position="96"/>
        <end position="105"/>
    </location>
</feature>
<dbReference type="Proteomes" id="UP001434883">
    <property type="component" value="Unassembled WGS sequence"/>
</dbReference>
<evidence type="ECO:0000313" key="2">
    <source>
        <dbReference type="EMBL" id="MEQ2201075.1"/>
    </source>
</evidence>
<evidence type="ECO:0000313" key="3">
    <source>
        <dbReference type="Proteomes" id="UP001434883"/>
    </source>
</evidence>
<feature type="non-terminal residue" evidence="2">
    <location>
        <position position="1"/>
    </location>
</feature>
<reference evidence="2 3" key="1">
    <citation type="submission" date="2021-06" db="EMBL/GenBank/DDBJ databases">
        <authorList>
            <person name="Palmer J.M."/>
        </authorList>
    </citation>
    <scope>NUCLEOTIDE SEQUENCE [LARGE SCALE GENOMIC DNA]</scope>
    <source>
        <strain evidence="2 3">XC_2019</strain>
        <tissue evidence="2">Muscle</tissue>
    </source>
</reference>
<gene>
    <name evidence="2" type="ORF">XENOCAPTIV_007213</name>
</gene>
<sequence>KGLKMTENQWKSMGVNTWSSLHIAKQECVCVCVCARARVGSFAATPAGVEMEEGASMEEDEGQSTDLERRIIVSSFHVSCADEEAKTAAVYPPSPHSASLSLLPSSSPPSGLPPNIKGSL</sequence>
<protein>
    <submittedName>
        <fullName evidence="2">Uncharacterized protein</fullName>
    </submittedName>
</protein>
<keyword evidence="3" id="KW-1185">Reference proteome</keyword>
<organism evidence="2 3">
    <name type="scientific">Xenoophorus captivus</name>
    <dbReference type="NCBI Taxonomy" id="1517983"/>
    <lineage>
        <taxon>Eukaryota</taxon>
        <taxon>Metazoa</taxon>
        <taxon>Chordata</taxon>
        <taxon>Craniata</taxon>
        <taxon>Vertebrata</taxon>
        <taxon>Euteleostomi</taxon>
        <taxon>Actinopterygii</taxon>
        <taxon>Neopterygii</taxon>
        <taxon>Teleostei</taxon>
        <taxon>Neoteleostei</taxon>
        <taxon>Acanthomorphata</taxon>
        <taxon>Ovalentaria</taxon>
        <taxon>Atherinomorphae</taxon>
        <taxon>Cyprinodontiformes</taxon>
        <taxon>Goodeidae</taxon>
        <taxon>Xenoophorus</taxon>
    </lineage>
</organism>
<comment type="caution">
    <text evidence="2">The sequence shown here is derived from an EMBL/GenBank/DDBJ whole genome shotgun (WGS) entry which is preliminary data.</text>
</comment>